<evidence type="ECO:0000313" key="3">
    <source>
        <dbReference type="Proteomes" id="UP000323917"/>
    </source>
</evidence>
<dbReference type="AlphaFoldDB" id="A0A5B9QAW4"/>
<sequence length="116" mass="13281">MMSTRIAYDRMRLLLKRIVSAERHSGLTILKYRIKRISVTSAGRMTTKGVQENPERNERVICQVTPISKVEPARVCFDQALPCVVNWLSRSGFFSHKRRDSTPGGFLTNSRDAVER</sequence>
<evidence type="ECO:0000256" key="1">
    <source>
        <dbReference type="SAM" id="MobiDB-lite"/>
    </source>
</evidence>
<reference evidence="2 3" key="1">
    <citation type="submission" date="2019-08" db="EMBL/GenBank/DDBJ databases">
        <title>Deep-cultivation of Planctomycetes and their phenomic and genomic characterization uncovers novel biology.</title>
        <authorList>
            <person name="Wiegand S."/>
            <person name="Jogler M."/>
            <person name="Boedeker C."/>
            <person name="Pinto D."/>
            <person name="Vollmers J."/>
            <person name="Rivas-Marin E."/>
            <person name="Kohn T."/>
            <person name="Peeters S.H."/>
            <person name="Heuer A."/>
            <person name="Rast P."/>
            <person name="Oberbeckmann S."/>
            <person name="Bunk B."/>
            <person name="Jeske O."/>
            <person name="Meyerdierks A."/>
            <person name="Storesund J.E."/>
            <person name="Kallscheuer N."/>
            <person name="Luecker S."/>
            <person name="Lage O.M."/>
            <person name="Pohl T."/>
            <person name="Merkel B.J."/>
            <person name="Hornburger P."/>
            <person name="Mueller R.-W."/>
            <person name="Bruemmer F."/>
            <person name="Labrenz M."/>
            <person name="Spormann A.M."/>
            <person name="Op den Camp H."/>
            <person name="Overmann J."/>
            <person name="Amann R."/>
            <person name="Jetten M.S.M."/>
            <person name="Mascher T."/>
            <person name="Medema M.H."/>
            <person name="Devos D.P."/>
            <person name="Kaster A.-K."/>
            <person name="Ovreas L."/>
            <person name="Rohde M."/>
            <person name="Galperin M.Y."/>
            <person name="Jogler C."/>
        </authorList>
    </citation>
    <scope>NUCLEOTIDE SEQUENCE [LARGE SCALE GENOMIC DNA]</scope>
    <source>
        <strain evidence="2 3">Pr1d</strain>
    </source>
</reference>
<keyword evidence="3" id="KW-1185">Reference proteome</keyword>
<gene>
    <name evidence="2" type="ORF">Pr1d_34760</name>
</gene>
<protein>
    <submittedName>
        <fullName evidence="2">Uncharacterized protein</fullName>
    </submittedName>
</protein>
<dbReference type="EMBL" id="CP042913">
    <property type="protein sequence ID" value="QEG36167.1"/>
    <property type="molecule type" value="Genomic_DNA"/>
</dbReference>
<feature type="region of interest" description="Disordered" evidence="1">
    <location>
        <begin position="96"/>
        <end position="116"/>
    </location>
</feature>
<proteinExistence type="predicted"/>
<organism evidence="2 3">
    <name type="scientific">Bythopirellula goksoeyrii</name>
    <dbReference type="NCBI Taxonomy" id="1400387"/>
    <lineage>
        <taxon>Bacteria</taxon>
        <taxon>Pseudomonadati</taxon>
        <taxon>Planctomycetota</taxon>
        <taxon>Planctomycetia</taxon>
        <taxon>Pirellulales</taxon>
        <taxon>Lacipirellulaceae</taxon>
        <taxon>Bythopirellula</taxon>
    </lineage>
</organism>
<evidence type="ECO:0000313" key="2">
    <source>
        <dbReference type="EMBL" id="QEG36167.1"/>
    </source>
</evidence>
<feature type="compositionally biased region" description="Polar residues" evidence="1">
    <location>
        <begin position="107"/>
        <end position="116"/>
    </location>
</feature>
<dbReference type="KEGG" id="bgok:Pr1d_34760"/>
<name>A0A5B9QAW4_9BACT</name>
<dbReference type="Proteomes" id="UP000323917">
    <property type="component" value="Chromosome"/>
</dbReference>
<accession>A0A5B9QAW4</accession>